<dbReference type="PATRIC" id="fig|587753.10.peg.2930"/>
<sequence>MFSHIQIGARDLPRLVAFYDAVLAPLGLVRESFRLEDGLEAACWRFPGQHWPQFIVQPPINGLPANWGNGVQVSFAARSPDHVRQAWAVAISLGALDEGVPGFRPRYSEDYFGAYCRDPEGNKLCFVHTAEVQALALDSGAQPAAATPADPQNAS</sequence>
<accession>A0A0D5XZ99</accession>
<dbReference type="PANTHER" id="PTHR35006:SF1">
    <property type="entry name" value="BLL2941 PROTEIN"/>
    <property type="match status" value="1"/>
</dbReference>
<proteinExistence type="predicted"/>
<dbReference type="InterPro" id="IPR029068">
    <property type="entry name" value="Glyas_Bleomycin-R_OHBP_Dase"/>
</dbReference>
<evidence type="ECO:0000313" key="1">
    <source>
        <dbReference type="EMBL" id="AKA24391.1"/>
    </source>
</evidence>
<dbReference type="EMBL" id="CP011110">
    <property type="protein sequence ID" value="AKA24391.1"/>
    <property type="molecule type" value="Genomic_DNA"/>
</dbReference>
<organism evidence="1 2">
    <name type="scientific">Pseudomonas chlororaphis</name>
    <dbReference type="NCBI Taxonomy" id="587753"/>
    <lineage>
        <taxon>Bacteria</taxon>
        <taxon>Pseudomonadati</taxon>
        <taxon>Pseudomonadota</taxon>
        <taxon>Gammaproteobacteria</taxon>
        <taxon>Pseudomonadales</taxon>
        <taxon>Pseudomonadaceae</taxon>
        <taxon>Pseudomonas</taxon>
    </lineage>
</organism>
<dbReference type="PANTHER" id="PTHR35006">
    <property type="entry name" value="GLYOXALASE FAMILY PROTEIN (AFU_ORTHOLOGUE AFUA_5G14830)"/>
    <property type="match status" value="1"/>
</dbReference>
<dbReference type="CDD" id="cd07262">
    <property type="entry name" value="VOC_like"/>
    <property type="match status" value="1"/>
</dbReference>
<dbReference type="Proteomes" id="UP000032748">
    <property type="component" value="Chromosome"/>
</dbReference>
<keyword evidence="1" id="KW-0456">Lyase</keyword>
<reference evidence="1 2" key="1">
    <citation type="journal article" date="2015" name="Mol. Plant Microbe Interact.">
        <title>Comparative Genomic Analysis of Pseudomonas chlororaphis PCL1606 Reveals New Insight into Antifungal Compounds Involved in Biocontrol.</title>
        <authorList>
            <person name="Calderon C.E."/>
            <person name="Ramos C."/>
            <person name="de Vicente A."/>
            <person name="Cazorla F.M."/>
        </authorList>
    </citation>
    <scope>NUCLEOTIDE SEQUENCE [LARGE SCALE GENOMIC DNA]</scope>
    <source>
        <strain evidence="1 2">PCL1606</strain>
    </source>
</reference>
<name>A0A0D5XZ99_9PSED</name>
<dbReference type="KEGG" id="pcz:PCL1606_29400"/>
<gene>
    <name evidence="1" type="ORF">PCL1606_29400</name>
</gene>
<dbReference type="Gene3D" id="3.10.180.10">
    <property type="entry name" value="2,3-Dihydroxybiphenyl 1,2-Dioxygenase, domain 1"/>
    <property type="match status" value="1"/>
</dbReference>
<evidence type="ECO:0000313" key="2">
    <source>
        <dbReference type="Proteomes" id="UP000032748"/>
    </source>
</evidence>
<dbReference type="SUPFAM" id="SSF54593">
    <property type="entry name" value="Glyoxalase/Bleomycin resistance protein/Dihydroxybiphenyl dioxygenase"/>
    <property type="match status" value="1"/>
</dbReference>
<dbReference type="GO" id="GO:0016829">
    <property type="term" value="F:lyase activity"/>
    <property type="evidence" value="ECO:0007669"/>
    <property type="project" value="UniProtKB-KW"/>
</dbReference>
<dbReference type="RefSeq" id="WP_045883009.1">
    <property type="nucleotide sequence ID" value="NZ_CP011110.1"/>
</dbReference>
<dbReference type="OrthoDB" id="9800438at2"/>
<dbReference type="AlphaFoldDB" id="A0A0D5XZ99"/>
<protein>
    <submittedName>
        <fullName evidence="1">Lactoylglutathione lyase</fullName>
    </submittedName>
</protein>